<organism evidence="2 3">
    <name type="scientific">Heterobasidion irregulare (strain TC 32-1)</name>
    <dbReference type="NCBI Taxonomy" id="747525"/>
    <lineage>
        <taxon>Eukaryota</taxon>
        <taxon>Fungi</taxon>
        <taxon>Dikarya</taxon>
        <taxon>Basidiomycota</taxon>
        <taxon>Agaricomycotina</taxon>
        <taxon>Agaricomycetes</taxon>
        <taxon>Russulales</taxon>
        <taxon>Bondarzewiaceae</taxon>
        <taxon>Heterobasidion</taxon>
        <taxon>Heterobasidion annosum species complex</taxon>
    </lineage>
</organism>
<protein>
    <recommendedName>
        <fullName evidence="1">Fungal-type protein kinase domain-containing protein</fullName>
    </recommendedName>
</protein>
<dbReference type="eggNOG" id="ENOG502SQDH">
    <property type="taxonomic scope" value="Eukaryota"/>
</dbReference>
<evidence type="ECO:0000313" key="3">
    <source>
        <dbReference type="Proteomes" id="UP000030671"/>
    </source>
</evidence>
<dbReference type="EMBL" id="KI925457">
    <property type="protein sequence ID" value="ETW83453.1"/>
    <property type="molecule type" value="Genomic_DNA"/>
</dbReference>
<dbReference type="HOGENOM" id="CLU_045218_2_0_1"/>
<dbReference type="RefSeq" id="XP_009545701.1">
    <property type="nucleotide sequence ID" value="XM_009547406.1"/>
</dbReference>
<dbReference type="OrthoDB" id="5569250at2759"/>
<dbReference type="SUPFAM" id="SSF56112">
    <property type="entry name" value="Protein kinase-like (PK-like)"/>
    <property type="match status" value="1"/>
</dbReference>
<evidence type="ECO:0000313" key="2">
    <source>
        <dbReference type="EMBL" id="ETW83453.1"/>
    </source>
</evidence>
<dbReference type="InterPro" id="IPR011009">
    <property type="entry name" value="Kinase-like_dom_sf"/>
</dbReference>
<dbReference type="PANTHER" id="PTHR38248">
    <property type="entry name" value="FUNK1 6"/>
    <property type="match status" value="1"/>
</dbReference>
<dbReference type="InterPro" id="IPR040976">
    <property type="entry name" value="Pkinase_fungal"/>
</dbReference>
<accession>W4KCF6</accession>
<feature type="domain" description="Fungal-type protein kinase" evidence="1">
    <location>
        <begin position="259"/>
        <end position="356"/>
    </location>
</feature>
<evidence type="ECO:0000259" key="1">
    <source>
        <dbReference type="Pfam" id="PF17667"/>
    </source>
</evidence>
<dbReference type="GeneID" id="20672158"/>
<dbReference type="Proteomes" id="UP000030671">
    <property type="component" value="Unassembled WGS sequence"/>
</dbReference>
<proteinExistence type="predicted"/>
<name>W4KCF6_HETIT</name>
<keyword evidence="3" id="KW-1185">Reference proteome</keyword>
<dbReference type="KEGG" id="hir:HETIRDRAFT_383517"/>
<dbReference type="InParanoid" id="W4KCF6"/>
<reference evidence="2 3" key="1">
    <citation type="journal article" date="2012" name="New Phytol.">
        <title>Insight into trade-off between wood decay and parasitism from the genome of a fungal forest pathogen.</title>
        <authorList>
            <person name="Olson A."/>
            <person name="Aerts A."/>
            <person name="Asiegbu F."/>
            <person name="Belbahri L."/>
            <person name="Bouzid O."/>
            <person name="Broberg A."/>
            <person name="Canback B."/>
            <person name="Coutinho P.M."/>
            <person name="Cullen D."/>
            <person name="Dalman K."/>
            <person name="Deflorio G."/>
            <person name="van Diepen L.T."/>
            <person name="Dunand C."/>
            <person name="Duplessis S."/>
            <person name="Durling M."/>
            <person name="Gonthier P."/>
            <person name="Grimwood J."/>
            <person name="Fossdal C.G."/>
            <person name="Hansson D."/>
            <person name="Henrissat B."/>
            <person name="Hietala A."/>
            <person name="Himmelstrand K."/>
            <person name="Hoffmeister D."/>
            <person name="Hogberg N."/>
            <person name="James T.Y."/>
            <person name="Karlsson M."/>
            <person name="Kohler A."/>
            <person name="Kues U."/>
            <person name="Lee Y.H."/>
            <person name="Lin Y.C."/>
            <person name="Lind M."/>
            <person name="Lindquist E."/>
            <person name="Lombard V."/>
            <person name="Lucas S."/>
            <person name="Lunden K."/>
            <person name="Morin E."/>
            <person name="Murat C."/>
            <person name="Park J."/>
            <person name="Raffaello T."/>
            <person name="Rouze P."/>
            <person name="Salamov A."/>
            <person name="Schmutz J."/>
            <person name="Solheim H."/>
            <person name="Stahlberg J."/>
            <person name="Velez H."/>
            <person name="de Vries R.P."/>
            <person name="Wiebenga A."/>
            <person name="Woodward S."/>
            <person name="Yakovlev I."/>
            <person name="Garbelotto M."/>
            <person name="Martin F."/>
            <person name="Grigoriev I.V."/>
            <person name="Stenlid J."/>
        </authorList>
    </citation>
    <scope>NUCLEOTIDE SEQUENCE [LARGE SCALE GENOMIC DNA]</scope>
    <source>
        <strain evidence="2 3">TC 32-1</strain>
    </source>
</reference>
<gene>
    <name evidence="2" type="ORF">HETIRDRAFT_383517</name>
</gene>
<dbReference type="Pfam" id="PF17667">
    <property type="entry name" value="Pkinase_fungal"/>
    <property type="match status" value="1"/>
</dbReference>
<dbReference type="AlphaFoldDB" id="W4KCF6"/>
<dbReference type="PANTHER" id="PTHR38248:SF2">
    <property type="entry name" value="FUNK1 11"/>
    <property type="match status" value="1"/>
</dbReference>
<sequence length="495" mass="56287">MLTRASCVNHAINLLLIDDIVWIWWYDRQGAIQTQGINFVQDLPRFLILLFAFQRFKLEDWGFNTTLDPQSEVIHCHQKGTGGSRTVADRCFDFPPPGISLSEPVQIRINTGNQVHHIYSLTGRATSVFGGTVCPVAPKTTKRSSKPQGSGEELAAVDNIKVSTALDGPREVVVKIYWPGESHLSEAYILDVARTLGKENPDIIDHLPQLVLSHDFPEYSTGCVREKLGLKPSEGRRPARILRLAIFHRLKPITTLVGEEFMRAWFDCVRCHYALWELGIQHCDPSLSNVMVDENKRGILNDWDLATIEGQSTHDGCDRPGTVPFMALDLLRHDYWEGKIKRQYRHDLEGFLWILPFVSLQYENGDLIRNPPLKSWNTGNYAFCRLLKLGFLDDIEQGSILLKMKAIPSYEMEWILCCGILPSIHKIWSPQSGSAFDLLLDRSAGMKVPEESDVKEVPTREAYLDFWRRVKELANSPRTKKIMPNLWKSVPVGLV</sequence>
<dbReference type="STRING" id="747525.W4KCF6"/>